<dbReference type="PROSITE" id="PS00107">
    <property type="entry name" value="PROTEIN_KINASE_ATP"/>
    <property type="match status" value="1"/>
</dbReference>
<evidence type="ECO:0000313" key="4">
    <source>
        <dbReference type="EMBL" id="VTJ68914.1"/>
    </source>
</evidence>
<evidence type="ECO:0000313" key="3">
    <source>
        <dbReference type="EMBL" id="KAF7475476.1"/>
    </source>
</evidence>
<dbReference type="Proteomes" id="UP000662637">
    <property type="component" value="Unassembled WGS sequence"/>
</dbReference>
<dbReference type="InterPro" id="IPR017441">
    <property type="entry name" value="Protein_kinase_ATP_BS"/>
</dbReference>
<dbReference type="Gene3D" id="3.30.200.20">
    <property type="entry name" value="Phosphorylase Kinase, domain 1"/>
    <property type="match status" value="1"/>
</dbReference>
<reference evidence="4 5" key="1">
    <citation type="submission" date="2019-04" db="EMBL/GenBank/DDBJ databases">
        <authorList>
            <person name="Alioto T."/>
            <person name="Alioto T."/>
        </authorList>
    </citation>
    <scope>NUCLEOTIDE SEQUENCE [LARGE SCALE GENOMIC DNA]</scope>
</reference>
<dbReference type="GO" id="GO:0005813">
    <property type="term" value="C:centrosome"/>
    <property type="evidence" value="ECO:0007669"/>
    <property type="project" value="TreeGrafter"/>
</dbReference>
<dbReference type="GO" id="GO:0006974">
    <property type="term" value="P:DNA damage response"/>
    <property type="evidence" value="ECO:0007669"/>
    <property type="project" value="TreeGrafter"/>
</dbReference>
<dbReference type="SUPFAM" id="SSF56112">
    <property type="entry name" value="Protein kinase-like (PK-like)"/>
    <property type="match status" value="1"/>
</dbReference>
<dbReference type="GO" id="GO:0000922">
    <property type="term" value="C:spindle pole"/>
    <property type="evidence" value="ECO:0007669"/>
    <property type="project" value="TreeGrafter"/>
</dbReference>
<gene>
    <name evidence="3" type="ORF">GHT09_013751</name>
    <name evidence="4" type="ORF">MONAX_5E003740</name>
</gene>
<dbReference type="SMART" id="SM00220">
    <property type="entry name" value="S_TKc"/>
    <property type="match status" value="1"/>
</dbReference>
<dbReference type="PANTHER" id="PTHR24345">
    <property type="entry name" value="SERINE/THREONINE-PROTEIN KINASE PLK"/>
    <property type="match status" value="1"/>
</dbReference>
<dbReference type="FunFam" id="3.30.200.20:FF:000600">
    <property type="entry name" value="Serine/threonine-protein kinase PLK"/>
    <property type="match status" value="1"/>
</dbReference>
<protein>
    <recommendedName>
        <fullName evidence="2">Protein kinase domain-containing protein</fullName>
    </recommendedName>
</protein>
<evidence type="ECO:0000256" key="1">
    <source>
        <dbReference type="PROSITE-ProRule" id="PRU10141"/>
    </source>
</evidence>
<dbReference type="InterPro" id="IPR011009">
    <property type="entry name" value="Kinase-like_dom_sf"/>
</dbReference>
<dbReference type="PANTHER" id="PTHR24345:SF43">
    <property type="entry name" value="INACTIVE SERINE_THREONINE-PROTEIN KINASE PLK5"/>
    <property type="match status" value="1"/>
</dbReference>
<reference evidence="3" key="2">
    <citation type="submission" date="2020-08" db="EMBL/GenBank/DDBJ databases">
        <authorList>
            <person name="Shumante A."/>
            <person name="Zimin A.V."/>
            <person name="Puiu D."/>
            <person name="Salzberg S.L."/>
        </authorList>
    </citation>
    <scope>NUCLEOTIDE SEQUENCE</scope>
    <source>
        <strain evidence="3">WC2-LM</strain>
        <tissue evidence="3">Liver</tissue>
    </source>
</reference>
<proteinExistence type="predicted"/>
<dbReference type="GO" id="GO:0000776">
    <property type="term" value="C:kinetochore"/>
    <property type="evidence" value="ECO:0007669"/>
    <property type="project" value="TreeGrafter"/>
</dbReference>
<dbReference type="Pfam" id="PF00069">
    <property type="entry name" value="Pkinase"/>
    <property type="match status" value="1"/>
</dbReference>
<dbReference type="GO" id="GO:0004672">
    <property type="term" value="F:protein kinase activity"/>
    <property type="evidence" value="ECO:0007669"/>
    <property type="project" value="InterPro"/>
</dbReference>
<dbReference type="AlphaFoldDB" id="A0A5E4BGU6"/>
<dbReference type="InterPro" id="IPR000719">
    <property type="entry name" value="Prot_kinase_dom"/>
</dbReference>
<feature type="binding site" evidence="1">
    <location>
        <position position="57"/>
    </location>
    <ligand>
        <name>ATP</name>
        <dbReference type="ChEBI" id="CHEBI:30616"/>
    </ligand>
</feature>
<dbReference type="EMBL" id="CABDUW010000444">
    <property type="protein sequence ID" value="VTJ68914.1"/>
    <property type="molecule type" value="Genomic_DNA"/>
</dbReference>
<accession>A0A5E4BGU6</accession>
<dbReference type="GO" id="GO:0007052">
    <property type="term" value="P:mitotic spindle organization"/>
    <property type="evidence" value="ECO:0007669"/>
    <property type="project" value="TreeGrafter"/>
</dbReference>
<dbReference type="PROSITE" id="PS50011">
    <property type="entry name" value="PROTEIN_KINASE_DOM"/>
    <property type="match status" value="1"/>
</dbReference>
<keyword evidence="1" id="KW-0067">ATP-binding</keyword>
<evidence type="ECO:0000259" key="2">
    <source>
        <dbReference type="PROSITE" id="PS50011"/>
    </source>
</evidence>
<sequence length="199" mass="21863">MEPGPRRRRRSHQPVAAFLRDPSSGRVYRRGKLIGKGAFSRCYKLTDMSTSAVFALKVVPRAGRLPSRGKTGACGDGPQVEREIALHSRLRHHNIVAFHGHFADRDHVYMVLEYCSRQVLGEGEPAARPLSICSHPCQCHLLFSVQSTCFLCPCMAICVHPSLTCAHQEPPVPTCAHLCSVHAVVIRLISCSCVATVPT</sequence>
<keyword evidence="5" id="KW-1185">Reference proteome</keyword>
<dbReference type="GO" id="GO:2000045">
    <property type="term" value="P:regulation of G1/S transition of mitotic cell cycle"/>
    <property type="evidence" value="ECO:0007669"/>
    <property type="project" value="TreeGrafter"/>
</dbReference>
<dbReference type="GO" id="GO:0005524">
    <property type="term" value="F:ATP binding"/>
    <property type="evidence" value="ECO:0007669"/>
    <property type="project" value="UniProtKB-UniRule"/>
</dbReference>
<dbReference type="GO" id="GO:0005737">
    <property type="term" value="C:cytoplasm"/>
    <property type="evidence" value="ECO:0007669"/>
    <property type="project" value="TreeGrafter"/>
</dbReference>
<name>A0A5E4BGU6_MARMO</name>
<dbReference type="GO" id="GO:0005634">
    <property type="term" value="C:nucleus"/>
    <property type="evidence" value="ECO:0007669"/>
    <property type="project" value="TreeGrafter"/>
</dbReference>
<dbReference type="EMBL" id="WJEC01003117">
    <property type="protein sequence ID" value="KAF7475476.1"/>
    <property type="molecule type" value="Genomic_DNA"/>
</dbReference>
<feature type="domain" description="Protein kinase" evidence="2">
    <location>
        <begin position="28"/>
        <end position="199"/>
    </location>
</feature>
<keyword evidence="1" id="KW-0547">Nucleotide-binding</keyword>
<dbReference type="Proteomes" id="UP000335636">
    <property type="component" value="Unassembled WGS sequence"/>
</dbReference>
<evidence type="ECO:0000313" key="5">
    <source>
        <dbReference type="Proteomes" id="UP000335636"/>
    </source>
</evidence>
<organism evidence="4 5">
    <name type="scientific">Marmota monax</name>
    <name type="common">Woodchuck</name>
    <dbReference type="NCBI Taxonomy" id="9995"/>
    <lineage>
        <taxon>Eukaryota</taxon>
        <taxon>Metazoa</taxon>
        <taxon>Chordata</taxon>
        <taxon>Craniata</taxon>
        <taxon>Vertebrata</taxon>
        <taxon>Euteleostomi</taxon>
        <taxon>Mammalia</taxon>
        <taxon>Eutheria</taxon>
        <taxon>Euarchontoglires</taxon>
        <taxon>Glires</taxon>
        <taxon>Rodentia</taxon>
        <taxon>Sciuromorpha</taxon>
        <taxon>Sciuridae</taxon>
        <taxon>Xerinae</taxon>
        <taxon>Marmotini</taxon>
        <taxon>Marmota</taxon>
    </lineage>
</organism>